<keyword evidence="2" id="KW-1185">Reference proteome</keyword>
<name>A0A4R6P2Y8_9GAMM</name>
<dbReference type="OrthoDB" id="7059546at2"/>
<dbReference type="EMBL" id="SNXI01000013">
    <property type="protein sequence ID" value="TDP31300.1"/>
    <property type="molecule type" value="Genomic_DNA"/>
</dbReference>
<dbReference type="RefSeq" id="WP_133540191.1">
    <property type="nucleotide sequence ID" value="NZ_SNXI01000013.1"/>
</dbReference>
<reference evidence="1 2" key="1">
    <citation type="submission" date="2019-03" db="EMBL/GenBank/DDBJ databases">
        <title>Freshwater and sediment microbial communities from various areas in North America, analyzing microbe dynamics in response to fracking.</title>
        <authorList>
            <person name="Lamendella R."/>
        </authorList>
    </citation>
    <scope>NUCLEOTIDE SEQUENCE [LARGE SCALE GENOMIC DNA]</scope>
    <source>
        <strain evidence="1 2">18_TX</strain>
    </source>
</reference>
<dbReference type="InterPro" id="IPR016419">
    <property type="entry name" value="Prepilin_Pept-dep_B_prd"/>
</dbReference>
<gene>
    <name evidence="1" type="ORF">DEU29_11371</name>
</gene>
<accession>A0A4R6P2Y8</accession>
<evidence type="ECO:0008006" key="3">
    <source>
        <dbReference type="Google" id="ProtNLM"/>
    </source>
</evidence>
<dbReference type="PIRSF" id="PIRSF004525">
    <property type="entry name" value="Pilin_peptidase-dep_B_prd"/>
    <property type="match status" value="1"/>
</dbReference>
<comment type="caution">
    <text evidence="1">The sequence shown here is derived from an EMBL/GenBank/DDBJ whole genome shotgun (WGS) entry which is preliminary data.</text>
</comment>
<proteinExistence type="predicted"/>
<evidence type="ECO:0000313" key="2">
    <source>
        <dbReference type="Proteomes" id="UP000295531"/>
    </source>
</evidence>
<evidence type="ECO:0000313" key="1">
    <source>
        <dbReference type="EMBL" id="TDP31300.1"/>
    </source>
</evidence>
<organism evidence="1 2">
    <name type="scientific">Idiomarina aquatica</name>
    <dbReference type="NCBI Taxonomy" id="1327752"/>
    <lineage>
        <taxon>Bacteria</taxon>
        <taxon>Pseudomonadati</taxon>
        <taxon>Pseudomonadota</taxon>
        <taxon>Gammaproteobacteria</taxon>
        <taxon>Alteromonadales</taxon>
        <taxon>Idiomarinaceae</taxon>
        <taxon>Idiomarina</taxon>
    </lineage>
</organism>
<dbReference type="Proteomes" id="UP000295531">
    <property type="component" value="Unassembled WGS sequence"/>
</dbReference>
<sequence>MLTRQRGSSLLEVIVAASLGLLVILAVQQTWAWQMGQQLGHSDSTKAFLTAQSLLEQLTQDITDANPEAIDLRGNCYLLPQHDGRQLAYRVKNKQVQRHTLAPYCPTTGWQSLSHYHSVAIKSLTLQLFKSQGLPTLSIALMAKSPRDDSFHAFNREVVLHAAR</sequence>
<protein>
    <recommendedName>
        <fullName evidence="3">Prepilin peptidase dependent protein B</fullName>
    </recommendedName>
</protein>
<dbReference type="AlphaFoldDB" id="A0A4R6P2Y8"/>